<protein>
    <submittedName>
        <fullName evidence="2">Uncharacterized protein</fullName>
    </submittedName>
</protein>
<gene>
    <name evidence="2" type="ORF">AVDCRST_MAG14-1576</name>
</gene>
<feature type="region of interest" description="Disordered" evidence="1">
    <location>
        <begin position="1"/>
        <end position="70"/>
    </location>
</feature>
<feature type="non-terminal residue" evidence="2">
    <location>
        <position position="70"/>
    </location>
</feature>
<accession>A0A6J4QUN5</accession>
<evidence type="ECO:0000313" key="2">
    <source>
        <dbReference type="EMBL" id="CAA9455688.1"/>
    </source>
</evidence>
<name>A0A6J4QUN5_9ACTN</name>
<feature type="compositionally biased region" description="Basic residues" evidence="1">
    <location>
        <begin position="1"/>
        <end position="11"/>
    </location>
</feature>
<dbReference type="EMBL" id="CADCVG010000065">
    <property type="protein sequence ID" value="CAA9455688.1"/>
    <property type="molecule type" value="Genomic_DNA"/>
</dbReference>
<evidence type="ECO:0000256" key="1">
    <source>
        <dbReference type="SAM" id="MobiDB-lite"/>
    </source>
</evidence>
<reference evidence="2" key="1">
    <citation type="submission" date="2020-02" db="EMBL/GenBank/DDBJ databases">
        <authorList>
            <person name="Meier V. D."/>
        </authorList>
    </citation>
    <scope>NUCLEOTIDE SEQUENCE</scope>
    <source>
        <strain evidence="2">AVDCRST_MAG14</strain>
    </source>
</reference>
<organism evidence="2">
    <name type="scientific">uncultured Rubrobacteraceae bacterium</name>
    <dbReference type="NCBI Taxonomy" id="349277"/>
    <lineage>
        <taxon>Bacteria</taxon>
        <taxon>Bacillati</taxon>
        <taxon>Actinomycetota</taxon>
        <taxon>Rubrobacteria</taxon>
        <taxon>Rubrobacterales</taxon>
        <taxon>Rubrobacteraceae</taxon>
        <taxon>environmental samples</taxon>
    </lineage>
</organism>
<dbReference type="AlphaFoldDB" id="A0A6J4QUN5"/>
<proteinExistence type="predicted"/>
<sequence>VEQANPRRRRTPSREGRGSRAPHRPLPGRGGQPPQPPVRQADHPPQRSPAPEARGSYKRDLRDPQRRAQV</sequence>
<feature type="compositionally biased region" description="Basic and acidic residues" evidence="1">
    <location>
        <begin position="55"/>
        <end position="70"/>
    </location>
</feature>
<feature type="non-terminal residue" evidence="2">
    <location>
        <position position="1"/>
    </location>
</feature>